<evidence type="ECO:0000256" key="20">
    <source>
        <dbReference type="ARBA" id="ARBA00023145"/>
    </source>
</evidence>
<feature type="binding site" evidence="25">
    <location>
        <position position="107"/>
    </location>
    <ligand>
        <name>substrate</name>
    </ligand>
</feature>
<keyword evidence="15" id="KW-0574">Periplasm</keyword>
<accession>A0A1A9VKE4</accession>
<dbReference type="Pfam" id="PF00595">
    <property type="entry name" value="PDZ"/>
    <property type="match status" value="1"/>
</dbReference>
<dbReference type="VEuPathDB" id="VectorBase:GAUT039745"/>
<dbReference type="InterPro" id="IPR001940">
    <property type="entry name" value="Peptidase_S1C"/>
</dbReference>
<evidence type="ECO:0000256" key="17">
    <source>
        <dbReference type="ARBA" id="ARBA00022825"/>
    </source>
</evidence>
<feature type="domain" description="PDZ" evidence="26">
    <location>
        <begin position="253"/>
        <end position="348"/>
    </location>
</feature>
<proteinExistence type="inferred from homology"/>
<comment type="catalytic activity">
    <reaction evidence="1">
        <text>Cleavage of non-polar aliphatic amino-acids at the P1 position, with a preference for Val, Ile and Met. At the P2 and P3 positions, Arg is selected most strongly with a secondary preference for other hydrophilic residues.</text>
        <dbReference type="EC" id="3.4.21.108"/>
    </reaction>
</comment>
<evidence type="ECO:0000256" key="2">
    <source>
        <dbReference type="ARBA" id="ARBA00001772"/>
    </source>
</evidence>
<evidence type="ECO:0000256" key="12">
    <source>
        <dbReference type="ARBA" id="ARBA00022703"/>
    </source>
</evidence>
<dbReference type="Pfam" id="PF13443">
    <property type="entry name" value="HTH_26"/>
    <property type="match status" value="1"/>
</dbReference>
<evidence type="ECO:0000256" key="23">
    <source>
        <dbReference type="ARBA" id="ARBA00035606"/>
    </source>
</evidence>
<feature type="binding site" evidence="25">
    <location>
        <begin position="209"/>
        <end position="211"/>
    </location>
    <ligand>
        <name>substrate</name>
    </ligand>
</feature>
<feature type="domain" description="HTH cro/C1-type" evidence="27">
    <location>
        <begin position="817"/>
        <end position="871"/>
    </location>
</feature>
<dbReference type="Gene3D" id="1.10.260.40">
    <property type="entry name" value="lambda repressor-like DNA-binding domains"/>
    <property type="match status" value="2"/>
</dbReference>
<evidence type="ECO:0000256" key="5">
    <source>
        <dbReference type="ARBA" id="ARBA00004418"/>
    </source>
</evidence>
<dbReference type="Gene3D" id="2.40.10.120">
    <property type="match status" value="1"/>
</dbReference>
<dbReference type="InterPro" id="IPR010982">
    <property type="entry name" value="Lambda_DNA-bd_dom_sf"/>
</dbReference>
<organism evidence="28 29">
    <name type="scientific">Glossina austeni</name>
    <name type="common">Savannah tsetse fly</name>
    <dbReference type="NCBI Taxonomy" id="7395"/>
    <lineage>
        <taxon>Eukaryota</taxon>
        <taxon>Metazoa</taxon>
        <taxon>Ecdysozoa</taxon>
        <taxon>Arthropoda</taxon>
        <taxon>Hexapoda</taxon>
        <taxon>Insecta</taxon>
        <taxon>Pterygota</taxon>
        <taxon>Neoptera</taxon>
        <taxon>Endopterygota</taxon>
        <taxon>Diptera</taxon>
        <taxon>Brachycera</taxon>
        <taxon>Muscomorpha</taxon>
        <taxon>Hippoboscoidea</taxon>
        <taxon>Glossinidae</taxon>
        <taxon>Glossina</taxon>
    </lineage>
</organism>
<dbReference type="SMART" id="SM00228">
    <property type="entry name" value="PDZ"/>
    <property type="match status" value="2"/>
</dbReference>
<evidence type="ECO:0000256" key="8">
    <source>
        <dbReference type="ARBA" id="ARBA00013035"/>
    </source>
</evidence>
<protein>
    <recommendedName>
        <fullName evidence="9">Probable periplasmic serine endoprotease DegP-like</fullName>
        <ecNumber evidence="8">3.4.21.107</ecNumber>
        <ecNumber evidence="7">3.4.21.108</ecNumber>
    </recommendedName>
    <alternativeName>
        <fullName evidence="21">High temperature requirement protein A2</fullName>
    </alternativeName>
    <alternativeName>
        <fullName evidence="22">Protease Do</fullName>
    </alternativeName>
    <alternativeName>
        <fullName evidence="10">Serine protease HTRA2, mitochondrial</fullName>
    </alternativeName>
</protein>
<keyword evidence="14" id="KW-0677">Repeat</keyword>
<dbReference type="Gene3D" id="2.30.42.10">
    <property type="match status" value="2"/>
</dbReference>
<dbReference type="InterPro" id="IPR001387">
    <property type="entry name" value="Cro/C1-type_HTH"/>
</dbReference>
<evidence type="ECO:0000256" key="16">
    <source>
        <dbReference type="ARBA" id="ARBA00022801"/>
    </source>
</evidence>
<dbReference type="Pfam" id="PF13365">
    <property type="entry name" value="Trypsin_2"/>
    <property type="match status" value="1"/>
</dbReference>
<comment type="subcellular location">
    <subcellularLocation>
        <location evidence="4">Mitochondrion intermembrane space</location>
        <topology evidence="4">Single-pass membrane protein</topology>
    </subcellularLocation>
    <subcellularLocation>
        <location evidence="3">Mitochondrion membrane</location>
        <topology evidence="3">Single-pass membrane protein</topology>
    </subcellularLocation>
    <subcellularLocation>
        <location evidence="5">Periplasm</location>
    </subcellularLocation>
</comment>
<dbReference type="PRINTS" id="PR00834">
    <property type="entry name" value="PROTEASES2C"/>
</dbReference>
<evidence type="ECO:0000313" key="29">
    <source>
        <dbReference type="Proteomes" id="UP000078200"/>
    </source>
</evidence>
<evidence type="ECO:0000256" key="4">
    <source>
        <dbReference type="ARBA" id="ARBA00004375"/>
    </source>
</evidence>
<evidence type="ECO:0000256" key="25">
    <source>
        <dbReference type="PIRSR" id="PIRSR611782-2"/>
    </source>
</evidence>
<comment type="catalytic activity">
    <reaction evidence="2">
        <text>Acts on substrates that are at least partially unfolded. The cleavage site P1 residue is normally between a pair of hydrophobic residues, such as Val-|-Val.</text>
        <dbReference type="EC" id="3.4.21.107"/>
    </reaction>
</comment>
<dbReference type="GO" id="GO:0006508">
    <property type="term" value="P:proteolysis"/>
    <property type="evidence" value="ECO:0007669"/>
    <property type="project" value="UniProtKB-KW"/>
</dbReference>
<evidence type="ECO:0000256" key="11">
    <source>
        <dbReference type="ARBA" id="ARBA00022670"/>
    </source>
</evidence>
<dbReference type="GO" id="GO:0004252">
    <property type="term" value="F:serine-type endopeptidase activity"/>
    <property type="evidence" value="ECO:0007669"/>
    <property type="project" value="InterPro"/>
</dbReference>
<evidence type="ECO:0000259" key="26">
    <source>
        <dbReference type="PROSITE" id="PS50106"/>
    </source>
</evidence>
<evidence type="ECO:0000256" key="13">
    <source>
        <dbReference type="ARBA" id="ARBA00022729"/>
    </source>
</evidence>
<dbReference type="PANTHER" id="PTHR22939">
    <property type="entry name" value="SERINE PROTEASE FAMILY S1C HTRA-RELATED"/>
    <property type="match status" value="1"/>
</dbReference>
<dbReference type="InterPro" id="IPR009003">
    <property type="entry name" value="Peptidase_S1_PA"/>
</dbReference>
<evidence type="ECO:0000256" key="24">
    <source>
        <dbReference type="PIRSR" id="PIRSR611782-1"/>
    </source>
</evidence>
<dbReference type="STRING" id="7395.A0A1A9VKE4"/>
<dbReference type="GO" id="GO:0003677">
    <property type="term" value="F:DNA binding"/>
    <property type="evidence" value="ECO:0007669"/>
    <property type="project" value="InterPro"/>
</dbReference>
<dbReference type="Proteomes" id="UP000078200">
    <property type="component" value="Unassembled WGS sequence"/>
</dbReference>
<reference evidence="28" key="1">
    <citation type="submission" date="2020-05" db="UniProtKB">
        <authorList>
            <consortium name="EnsemblMetazoa"/>
        </authorList>
    </citation>
    <scope>IDENTIFICATION</scope>
    <source>
        <strain evidence="28">TTRI</strain>
    </source>
</reference>
<dbReference type="EnsemblMetazoa" id="GAUT039745-RA">
    <property type="protein sequence ID" value="GAUT039745-PA"/>
    <property type="gene ID" value="GAUT039745"/>
</dbReference>
<keyword evidence="16" id="KW-0378">Hydrolase</keyword>
<keyword evidence="18" id="KW-0809">Transit peptide</keyword>
<dbReference type="InterPro" id="IPR001478">
    <property type="entry name" value="PDZ"/>
</dbReference>
<evidence type="ECO:0000256" key="15">
    <source>
        <dbReference type="ARBA" id="ARBA00022764"/>
    </source>
</evidence>
<evidence type="ECO:0000313" key="28">
    <source>
        <dbReference type="EnsemblMetazoa" id="GAUT039745-PA"/>
    </source>
</evidence>
<evidence type="ECO:0000256" key="10">
    <source>
        <dbReference type="ARBA" id="ARBA00016929"/>
    </source>
</evidence>
<feature type="domain" description="HTH cro/C1-type" evidence="27">
    <location>
        <begin position="1061"/>
        <end position="1115"/>
    </location>
</feature>
<keyword evidence="29" id="KW-1185">Reference proteome</keyword>
<sequence>MFDWNAKKVVDASTTACNCNQGLADLVEELIPAVVNISSEQIIKQESNNRTKIPFMPRNNFFDDFREFFEHFDQFFMDRGPSVNREVVLLGSGFIIDKGGTIVTNYHVIKNAQDITVTMNDNTYFKAEVLGYDARTDLAVLKVHSNKDLPFVAFGNSDTARVGDTVIAIGNPFGLGGSVSTGIISARSRDISIGTMNEFIQTDAAINRGNSGGPLFDLNGKVIGINTAIYSPSESCGNVGIGFAIPSNLAMSIIDTLKSGKKIKHGWLGVQVQPITKEFAESLGLKDTKGALVASIVKDSPAEKGGIKVGDILLEFDGKKIDRMTQLPQMVSRTEPEKKVQVKLLRKGKEVNIKVVIEESANDGQGNNQEENKSTSDYITGLTVSNLPKESKESNPTKGVIVTNVDSNSNATLRGIKKGDIIIQLDGTDIENTNDFQKQVDSAVKKNVSKEGGHTHPVRVFPLNDLHVLKRLYNTSTVPNHEPYQKNMTLLIQQEGNILPYLSAAISMKEYCALLSIEEKQSLYSEVLNEVKNIPKDTREGIDQLKRLSKVAVAIEETIDSKLLEKFYDGHPLREVNIAIYAPEEAKNYLFSLSGSSELYDLKEDRGKAVYHAIKSNDRELVKHLLMILVAGDIEIEFFKELKILLSEVYEELNEQLSQDMKNYLEKNISLKRFVCSNVNILVAEPVDVRAMINLFIAQSGVNYKIDELLLIKIAEGLEEGLEEGLQINQMIELLMRQERFMELEYKINDQELRKVFYLLAKFARVGEESSKKTERIKIAKGLVKAGISVDVVSKTIGLFANECTNGSIHYKVGKKIKEWRLVREYTQKDLAKKIGITRHKMSKYEQGETAVPLEKLYEIAEALLISITDLLPESTENEVENELPGLIEEYKKIENQELRHALIKSLFEGIRICEEKVRKAERIKVAKDLVKEGISIDIILQTLEALLVNVIDLLPEPVVVRKDSYCEDEDEEILYLTGIYGRIQDHQELRKVIRPLIRSVYLSEKINQEGARIEIAKNLLKEGVSVEIIFQTTGLSIYEYDNAEEEICTNSIYYKIGQRIKEWRLIRRNTQKDLADKVGLTPKEIHEYERGYTAVSFDKLYEIAEVLSVNIKVLLPKTRKNEDGKEENRLLGFLSKYRKTEDQKSVAILDGLVKSLSESMEIDKEKVKKAEKIKVAKDLVKAGIDIILRTSGLSPEEIVTLEHLIAASSGTLYTELPHSGQILGNLNLGRELLSTSTIFGMTSPARSTTTMSPLLTTTPPMFIGTNSAIGVSTPVLPTCTDIFFILVFPRAAGNLCAIAPRGALLVFPNLSYYAIDIIA</sequence>
<keyword evidence="12" id="KW-0053">Apoptosis</keyword>
<name>A0A1A9VKE4_GLOAU</name>
<dbReference type="EC" id="3.4.21.108" evidence="7"/>
<evidence type="ECO:0000256" key="3">
    <source>
        <dbReference type="ARBA" id="ARBA00004304"/>
    </source>
</evidence>
<evidence type="ECO:0000256" key="9">
    <source>
        <dbReference type="ARBA" id="ARBA00013958"/>
    </source>
</evidence>
<keyword evidence="11" id="KW-0645">Protease</keyword>
<keyword evidence="19" id="KW-0346">Stress response</keyword>
<dbReference type="PROSITE" id="PS50106">
    <property type="entry name" value="PDZ"/>
    <property type="match status" value="2"/>
</dbReference>
<dbReference type="InterPro" id="IPR036034">
    <property type="entry name" value="PDZ_sf"/>
</dbReference>
<dbReference type="InterPro" id="IPR011782">
    <property type="entry name" value="Pept_S1C_Do"/>
</dbReference>
<dbReference type="NCBIfam" id="TIGR02037">
    <property type="entry name" value="degP_htrA_DO"/>
    <property type="match status" value="1"/>
</dbReference>
<feature type="domain" description="PDZ" evidence="26">
    <location>
        <begin position="354"/>
        <end position="432"/>
    </location>
</feature>
<evidence type="ECO:0000256" key="14">
    <source>
        <dbReference type="ARBA" id="ARBA00022737"/>
    </source>
</evidence>
<dbReference type="SUPFAM" id="SSF50494">
    <property type="entry name" value="Trypsin-like serine proteases"/>
    <property type="match status" value="1"/>
</dbReference>
<feature type="active site" description="Charge relay system" evidence="24">
    <location>
        <position position="107"/>
    </location>
</feature>
<dbReference type="SMART" id="SM00530">
    <property type="entry name" value="HTH_XRE"/>
    <property type="match status" value="2"/>
</dbReference>
<dbReference type="GO" id="GO:0031966">
    <property type="term" value="C:mitochondrial membrane"/>
    <property type="evidence" value="ECO:0007669"/>
    <property type="project" value="UniProtKB-SubCell"/>
</dbReference>
<dbReference type="PROSITE" id="PS50943">
    <property type="entry name" value="HTH_CROC1"/>
    <property type="match status" value="2"/>
</dbReference>
<dbReference type="GO" id="GO:0006357">
    <property type="term" value="P:regulation of transcription by RNA polymerase II"/>
    <property type="evidence" value="ECO:0007669"/>
    <property type="project" value="UniProtKB-ARBA"/>
</dbReference>
<evidence type="ECO:0000256" key="21">
    <source>
        <dbReference type="ARBA" id="ARBA00029644"/>
    </source>
</evidence>
<feature type="binding site" evidence="25">
    <location>
        <position position="137"/>
    </location>
    <ligand>
        <name>substrate</name>
    </ligand>
</feature>
<dbReference type="SUPFAM" id="SSF47413">
    <property type="entry name" value="lambda repressor-like DNA-binding domains"/>
    <property type="match status" value="2"/>
</dbReference>
<evidence type="ECO:0000256" key="22">
    <source>
        <dbReference type="ARBA" id="ARBA00032850"/>
    </source>
</evidence>
<dbReference type="GO" id="GO:0005758">
    <property type="term" value="C:mitochondrial intermembrane space"/>
    <property type="evidence" value="ECO:0007669"/>
    <property type="project" value="UniProtKB-SubCell"/>
</dbReference>
<feature type="active site" description="Charge relay system" evidence="24">
    <location>
        <position position="211"/>
    </location>
</feature>
<evidence type="ECO:0000256" key="18">
    <source>
        <dbReference type="ARBA" id="ARBA00022946"/>
    </source>
</evidence>
<dbReference type="CDD" id="cd00093">
    <property type="entry name" value="HTH_XRE"/>
    <property type="match status" value="2"/>
</dbReference>
<keyword evidence="13" id="KW-0732">Signal</keyword>
<evidence type="ECO:0000256" key="7">
    <source>
        <dbReference type="ARBA" id="ARBA00013033"/>
    </source>
</evidence>
<dbReference type="CDD" id="cd10839">
    <property type="entry name" value="cpPDZ1_DegP-like"/>
    <property type="match status" value="1"/>
</dbReference>
<comment type="similarity">
    <text evidence="6">Belongs to the peptidase S1C family.</text>
</comment>
<dbReference type="EC" id="3.4.21.107" evidence="8"/>
<evidence type="ECO:0000256" key="6">
    <source>
        <dbReference type="ARBA" id="ARBA00010541"/>
    </source>
</evidence>
<comment type="function">
    <text evidence="23">Serine protease that shows proteolytic activity against a non-specific substrate beta-casein. Promotes or induces cell death either by direct binding to and inhibition of BIRC proteins (also called inhibitor of apoptosis proteins, IAPs), leading to an increase in caspase activity, or by a BIRC inhibition-independent, caspase-independent and serine protease activity-dependent mechanism. Can antagonize antiapoptotic activity of th/Diap1 by directly inducing the degradation of th/Diap1.</text>
</comment>
<evidence type="ECO:0000256" key="1">
    <source>
        <dbReference type="ARBA" id="ARBA00001760"/>
    </source>
</evidence>
<evidence type="ECO:0000259" key="27">
    <source>
        <dbReference type="PROSITE" id="PS50943"/>
    </source>
</evidence>
<dbReference type="PANTHER" id="PTHR22939:SF130">
    <property type="entry name" value="PERIPLASMIC SERINE ENDOPROTEASE DEGP-LIKE-RELATED"/>
    <property type="match status" value="1"/>
</dbReference>
<feature type="binding site" evidence="25">
    <location>
        <position position="40"/>
    </location>
    <ligand>
        <name>substrate</name>
    </ligand>
</feature>
<dbReference type="Pfam" id="PF13180">
    <property type="entry name" value="PDZ_2"/>
    <property type="match status" value="1"/>
</dbReference>
<dbReference type="Pfam" id="PF01381">
    <property type="entry name" value="HTH_3"/>
    <property type="match status" value="1"/>
</dbReference>
<evidence type="ECO:0000256" key="19">
    <source>
        <dbReference type="ARBA" id="ARBA00023016"/>
    </source>
</evidence>
<feature type="active site" description="Charge relay system" evidence="24">
    <location>
        <position position="137"/>
    </location>
</feature>
<keyword evidence="20" id="KW-0865">Zymogen</keyword>
<keyword evidence="17" id="KW-0720">Serine protease</keyword>
<dbReference type="SUPFAM" id="SSF50156">
    <property type="entry name" value="PDZ domain-like"/>
    <property type="match status" value="2"/>
</dbReference>
<dbReference type="GO" id="GO:0006915">
    <property type="term" value="P:apoptotic process"/>
    <property type="evidence" value="ECO:0007669"/>
    <property type="project" value="UniProtKB-KW"/>
</dbReference>